<dbReference type="GO" id="GO:0004519">
    <property type="term" value="F:endonuclease activity"/>
    <property type="evidence" value="ECO:0007669"/>
    <property type="project" value="UniProtKB-KW"/>
</dbReference>
<dbReference type="Pfam" id="PF09588">
    <property type="entry name" value="YqaJ"/>
    <property type="match status" value="1"/>
</dbReference>
<comment type="caution">
    <text evidence="2">The sequence shown here is derived from an EMBL/GenBank/DDBJ whole genome shotgun (WGS) entry which is preliminary data.</text>
</comment>
<dbReference type="Proteomes" id="UP000580043">
    <property type="component" value="Unassembled WGS sequence"/>
</dbReference>
<dbReference type="InterPro" id="IPR011604">
    <property type="entry name" value="PDDEXK-like_dom_sf"/>
</dbReference>
<dbReference type="InterPro" id="IPR019080">
    <property type="entry name" value="YqaJ_viral_recombinase"/>
</dbReference>
<dbReference type="AlphaFoldDB" id="A0A848G1I6"/>
<feature type="domain" description="YqaJ viral recombinase" evidence="1">
    <location>
        <begin position="12"/>
        <end position="150"/>
    </location>
</feature>
<keyword evidence="2" id="KW-0378">Hydrolase</keyword>
<reference evidence="2 3" key="1">
    <citation type="submission" date="2020-04" db="EMBL/GenBank/DDBJ databases">
        <title>Zoogloea sp. G-4-1-14 isolated from soil.</title>
        <authorList>
            <person name="Dahal R.H."/>
        </authorList>
    </citation>
    <scope>NUCLEOTIDE SEQUENCE [LARGE SCALE GENOMIC DNA]</scope>
    <source>
        <strain evidence="2 3">G-4-1-14</strain>
    </source>
</reference>
<sequence length="316" mass="34781">MNAPQSVGQLDRSTYLGGSDVAAILGVSPWTTPFMLYQKKTGAYIEELSPAKRRILERGARWEPIVLEMMIDELTDRGHDVELVASNRRYLDPECNFLAAEIDAELLVDGEPVNGEMKTAGYFAAGAWGEYDSNEVPIYYLAQVMHGLMIQPRQRTVIAAVTGFDERPMIRWVDRDEETIAAIRAREIEFWQRIQSGEAPDPVTPDDVKWLYPKDSGATLEADIELLEACGDLKALKANAKDLDAQIELLATKVKARMGEAAALLGPNGKPIATWKTNKAGSKTDWQAVATEAGADAALIAHHTKTTPGARPFLIK</sequence>
<accession>A0A848G1I6</accession>
<proteinExistence type="predicted"/>
<evidence type="ECO:0000259" key="1">
    <source>
        <dbReference type="Pfam" id="PF09588"/>
    </source>
</evidence>
<evidence type="ECO:0000313" key="2">
    <source>
        <dbReference type="EMBL" id="NML24303.1"/>
    </source>
</evidence>
<dbReference type="SUPFAM" id="SSF52980">
    <property type="entry name" value="Restriction endonuclease-like"/>
    <property type="match status" value="1"/>
</dbReference>
<protein>
    <submittedName>
        <fullName evidence="2">Endonuclease</fullName>
    </submittedName>
</protein>
<organism evidence="2 3">
    <name type="scientific">Zoogloea dura</name>
    <dbReference type="NCBI Taxonomy" id="2728840"/>
    <lineage>
        <taxon>Bacteria</taxon>
        <taxon>Pseudomonadati</taxon>
        <taxon>Pseudomonadota</taxon>
        <taxon>Betaproteobacteria</taxon>
        <taxon>Rhodocyclales</taxon>
        <taxon>Zoogloeaceae</taxon>
        <taxon>Zoogloea</taxon>
    </lineage>
</organism>
<evidence type="ECO:0000313" key="3">
    <source>
        <dbReference type="Proteomes" id="UP000580043"/>
    </source>
</evidence>
<dbReference type="Gene3D" id="3.90.320.10">
    <property type="match status" value="1"/>
</dbReference>
<keyword evidence="2" id="KW-0255">Endonuclease</keyword>
<dbReference type="InterPro" id="IPR011335">
    <property type="entry name" value="Restrct_endonuc-II-like"/>
</dbReference>
<dbReference type="EMBL" id="JABBGA010000001">
    <property type="protein sequence ID" value="NML24303.1"/>
    <property type="molecule type" value="Genomic_DNA"/>
</dbReference>
<name>A0A848G1I6_9RHOO</name>
<dbReference type="RefSeq" id="WP_169143943.1">
    <property type="nucleotide sequence ID" value="NZ_JABBGA010000001.1"/>
</dbReference>
<keyword evidence="2" id="KW-0540">Nuclease</keyword>
<gene>
    <name evidence="2" type="ORF">HHL15_00965</name>
</gene>
<keyword evidence="3" id="KW-1185">Reference proteome</keyword>